<keyword evidence="3" id="KW-1185">Reference proteome</keyword>
<dbReference type="Proteomes" id="UP000275385">
    <property type="component" value="Unassembled WGS sequence"/>
</dbReference>
<dbReference type="OrthoDB" id="2103031at2759"/>
<evidence type="ECO:0008006" key="4">
    <source>
        <dbReference type="Google" id="ProtNLM"/>
    </source>
</evidence>
<feature type="region of interest" description="Disordered" evidence="1">
    <location>
        <begin position="1"/>
        <end position="20"/>
    </location>
</feature>
<organism evidence="2 3">
    <name type="scientific">Coniochaeta pulveracea</name>
    <dbReference type="NCBI Taxonomy" id="177199"/>
    <lineage>
        <taxon>Eukaryota</taxon>
        <taxon>Fungi</taxon>
        <taxon>Dikarya</taxon>
        <taxon>Ascomycota</taxon>
        <taxon>Pezizomycotina</taxon>
        <taxon>Sordariomycetes</taxon>
        <taxon>Sordariomycetidae</taxon>
        <taxon>Coniochaetales</taxon>
        <taxon>Coniochaetaceae</taxon>
        <taxon>Coniochaeta</taxon>
    </lineage>
</organism>
<evidence type="ECO:0000256" key="1">
    <source>
        <dbReference type="SAM" id="MobiDB-lite"/>
    </source>
</evidence>
<dbReference type="STRING" id="177199.A0A420Y9P3"/>
<evidence type="ECO:0000313" key="3">
    <source>
        <dbReference type="Proteomes" id="UP000275385"/>
    </source>
</evidence>
<protein>
    <recommendedName>
        <fullName evidence="4">Autophagy protein</fullName>
    </recommendedName>
</protein>
<gene>
    <name evidence="2" type="ORF">DL546_005427</name>
</gene>
<accession>A0A420Y9P3</accession>
<reference evidence="2 3" key="1">
    <citation type="submission" date="2018-08" db="EMBL/GenBank/DDBJ databases">
        <title>Draft genome of the lignicolous fungus Coniochaeta pulveracea.</title>
        <authorList>
            <person name="Borstlap C.J."/>
            <person name="De Witt R.N."/>
            <person name="Botha A."/>
            <person name="Volschenk H."/>
        </authorList>
    </citation>
    <scope>NUCLEOTIDE SEQUENCE [LARGE SCALE GENOMIC DNA]</scope>
    <source>
        <strain evidence="2 3">CAB683</strain>
    </source>
</reference>
<feature type="region of interest" description="Disordered" evidence="1">
    <location>
        <begin position="218"/>
        <end position="240"/>
    </location>
</feature>
<feature type="compositionally biased region" description="Polar residues" evidence="1">
    <location>
        <begin position="37"/>
        <end position="49"/>
    </location>
</feature>
<name>A0A420Y9P3_9PEZI</name>
<comment type="caution">
    <text evidence="2">The sequence shown here is derived from an EMBL/GenBank/DDBJ whole genome shotgun (WGS) entry which is preliminary data.</text>
</comment>
<evidence type="ECO:0000313" key="2">
    <source>
        <dbReference type="EMBL" id="RKU44591.1"/>
    </source>
</evidence>
<dbReference type="EMBL" id="QVQW01000029">
    <property type="protein sequence ID" value="RKU44591.1"/>
    <property type="molecule type" value="Genomic_DNA"/>
</dbReference>
<proteinExistence type="predicted"/>
<sequence>MGWLDNWFSAPPNSGADPLQKLDPKLREFLQRESPVKYSSSTDQIQAQAATPEPPSQPPQNVSQLDDQQPAVPRESLYQDGRYAHLWKNYRPQTAIDAETKSDHEKLMDVLDAYKERKMEIGKAALENCALEQVDWSECMKSGSVTARMTMCRDEVRKFERCYKMQSRFLKALGYLSVENRSPEIEESIQLHADKLYHQLMEQEEAIDLAKKEGRPLPKFQPLIPKPMGAASKEAEDPLPTLSPELQKTLDKQLEGVPEEERQAEEVALKAELRAKAEVAAQVRSIWEEQAKEREVRRQEGRLTLGDRINSLFGR</sequence>
<feature type="region of interest" description="Disordered" evidence="1">
    <location>
        <begin position="34"/>
        <end position="71"/>
    </location>
</feature>
<dbReference type="AlphaFoldDB" id="A0A420Y9P3"/>